<dbReference type="Proteomes" id="UP000189229">
    <property type="component" value="Unassembled WGS sequence"/>
</dbReference>
<feature type="domain" description="HTH cro/C1-type" evidence="1">
    <location>
        <begin position="11"/>
        <end position="54"/>
    </location>
</feature>
<protein>
    <submittedName>
        <fullName evidence="2">Helix-turn-helix family protein</fullName>
    </submittedName>
</protein>
<organism evidence="2">
    <name type="scientific">Mycobacterium kansasii</name>
    <dbReference type="NCBI Taxonomy" id="1768"/>
    <lineage>
        <taxon>Bacteria</taxon>
        <taxon>Bacillati</taxon>
        <taxon>Actinomycetota</taxon>
        <taxon>Actinomycetes</taxon>
        <taxon>Mycobacteriales</taxon>
        <taxon>Mycobacteriaceae</taxon>
        <taxon>Mycobacterium</taxon>
    </lineage>
</organism>
<comment type="caution">
    <text evidence="2">The sequence shown here is derived from an EMBL/GenBank/DDBJ whole genome shotgun (WGS) entry which is preliminary data.</text>
</comment>
<accession>A0A1V3WU87</accession>
<dbReference type="InterPro" id="IPR001387">
    <property type="entry name" value="Cro/C1-type_HTH"/>
</dbReference>
<dbReference type="REBASE" id="195291">
    <property type="entry name" value="C.Mka3813ORF6427P"/>
</dbReference>
<gene>
    <name evidence="2" type="ORF">BZL30_6426</name>
</gene>
<dbReference type="PROSITE" id="PS50943">
    <property type="entry name" value="HTH_CROC1"/>
    <property type="match status" value="1"/>
</dbReference>
<dbReference type="AlphaFoldDB" id="A0A1V3WU87"/>
<dbReference type="SUPFAM" id="SSF47413">
    <property type="entry name" value="lambda repressor-like DNA-binding domains"/>
    <property type="match status" value="1"/>
</dbReference>
<evidence type="ECO:0000259" key="1">
    <source>
        <dbReference type="PROSITE" id="PS50943"/>
    </source>
</evidence>
<proteinExistence type="predicted"/>
<dbReference type="Pfam" id="PF01381">
    <property type="entry name" value="HTH_3"/>
    <property type="match status" value="1"/>
</dbReference>
<dbReference type="CDD" id="cd00093">
    <property type="entry name" value="HTH_XRE"/>
    <property type="match status" value="1"/>
</dbReference>
<dbReference type="InterPro" id="IPR010982">
    <property type="entry name" value="Lambda_DNA-bd_dom_sf"/>
</dbReference>
<name>A0A1V3WU87_MYCKA</name>
<dbReference type="SMART" id="SM00530">
    <property type="entry name" value="HTH_XRE"/>
    <property type="match status" value="1"/>
</dbReference>
<sequence length="74" mass="7912">MTDPQTIPTLLQAIRAALDLTQAELAERLGVSFATVNRWEAGSSKPQRAQLAKINALAEEASVDPSDAPLPVEQ</sequence>
<dbReference type="EMBL" id="MVBM01000006">
    <property type="protein sequence ID" value="OOK70549.1"/>
    <property type="molecule type" value="Genomic_DNA"/>
</dbReference>
<reference evidence="2" key="1">
    <citation type="submission" date="2017-02" db="EMBL/GenBank/DDBJ databases">
        <title>Complete genome sequences of Mycobacterium kansasii strains isolated from rhesus macaques.</title>
        <authorList>
            <person name="Panda A."/>
            <person name="Nagaraj S."/>
            <person name="Zhao X."/>
            <person name="Tettelin H."/>
            <person name="Detolla L.J."/>
        </authorList>
    </citation>
    <scope>NUCLEOTIDE SEQUENCE [LARGE SCALE GENOMIC DNA]</scope>
    <source>
        <strain evidence="2">11-3813</strain>
    </source>
</reference>
<evidence type="ECO:0000313" key="2">
    <source>
        <dbReference type="EMBL" id="OOK70549.1"/>
    </source>
</evidence>
<dbReference type="Gene3D" id="1.10.260.40">
    <property type="entry name" value="lambda repressor-like DNA-binding domains"/>
    <property type="match status" value="1"/>
</dbReference>
<dbReference type="GO" id="GO:0003677">
    <property type="term" value="F:DNA binding"/>
    <property type="evidence" value="ECO:0007669"/>
    <property type="project" value="InterPro"/>
</dbReference>